<keyword evidence="4 9" id="KW-0547">Nucleotide-binding</keyword>
<evidence type="ECO:0000256" key="4">
    <source>
        <dbReference type="ARBA" id="ARBA00022741"/>
    </source>
</evidence>
<keyword evidence="2" id="KW-0723">Serine/threonine-protein kinase</keyword>
<evidence type="ECO:0000256" key="1">
    <source>
        <dbReference type="ARBA" id="ARBA00012513"/>
    </source>
</evidence>
<comment type="catalytic activity">
    <reaction evidence="7">
        <text>L-threonyl-[protein] + ATP = O-phospho-L-threonyl-[protein] + ADP + H(+)</text>
        <dbReference type="Rhea" id="RHEA:46608"/>
        <dbReference type="Rhea" id="RHEA-COMP:11060"/>
        <dbReference type="Rhea" id="RHEA-COMP:11605"/>
        <dbReference type="ChEBI" id="CHEBI:15378"/>
        <dbReference type="ChEBI" id="CHEBI:30013"/>
        <dbReference type="ChEBI" id="CHEBI:30616"/>
        <dbReference type="ChEBI" id="CHEBI:61977"/>
        <dbReference type="ChEBI" id="CHEBI:456216"/>
        <dbReference type="EC" id="2.7.11.1"/>
    </reaction>
</comment>
<dbReference type="GeneID" id="111007158"/>
<keyword evidence="12" id="KW-0732">Signal</keyword>
<evidence type="ECO:0000256" key="10">
    <source>
        <dbReference type="SAM" id="MobiDB-lite"/>
    </source>
</evidence>
<gene>
    <name evidence="15" type="primary">LOC111007158</name>
</gene>
<reference evidence="15" key="1">
    <citation type="submission" date="2025-08" db="UniProtKB">
        <authorList>
            <consortium name="RefSeq"/>
        </authorList>
    </citation>
    <scope>IDENTIFICATION</scope>
    <source>
        <strain evidence="15">OHB3-1</strain>
    </source>
</reference>
<dbReference type="CDD" id="cd14066">
    <property type="entry name" value="STKc_IRAK"/>
    <property type="match status" value="1"/>
</dbReference>
<dbReference type="SUPFAM" id="SSF56112">
    <property type="entry name" value="Protein kinase-like (PK-like)"/>
    <property type="match status" value="1"/>
</dbReference>
<dbReference type="PROSITE" id="PS00107">
    <property type="entry name" value="PROTEIN_KINASE_ATP"/>
    <property type="match status" value="1"/>
</dbReference>
<sequence>MAFLLVISSIVASVMGMLLVQSPRVLASEFMMESGVSTSVYQIPYPVSDGCERYFVNGISMDRTLFCKVLQFFHGYPCIFENSGGSDGCHWDNSFTGLSVKASRKLLKEEQKEEYPNLKDGQNHDRIAKEDKKSFASPKNIGIVLTGTFVLCCGVLCPCFYRKRRRTVQKALVKEQQSVHSSSIEVMSSAPEKIPPSPLRVPPSPRYSPSPKLKRLGSVHLNMSQVVRATRDFSPSLRIGEGGFGTVYKAQLEDGHIVAVKRAKKEIFENSRTDFSSEVELLAKIDHRSLVKLLGYVDHGNERIIITEYVGNGTLREHLDGVHGKVLDFNQRLEIAIDIAHGLTYLHLYAEKQIIHRDVKSTNILLTESMRAKVADFGFARLGTLGTEQTHISTQVKGTVGYLDPEYMKTYQLTTKSDVYSFGILLVEILTGRRPLEAKRPPEERVTIRWAFTKYSDDKILETLDPLLDETVDVEIVVKMFELAIQCAAPVRADRPDMKLVGEQLWAIRADYISQKKDKARFP</sequence>
<feature type="domain" description="Protein kinase" evidence="13">
    <location>
        <begin position="233"/>
        <end position="507"/>
    </location>
</feature>
<dbReference type="GO" id="GO:0004674">
    <property type="term" value="F:protein serine/threonine kinase activity"/>
    <property type="evidence" value="ECO:0007669"/>
    <property type="project" value="UniProtKB-KW"/>
</dbReference>
<dbReference type="InterPro" id="IPR000719">
    <property type="entry name" value="Prot_kinase_dom"/>
</dbReference>
<feature type="chain" id="PRO_5026981449" description="non-specific serine/threonine protein kinase" evidence="12">
    <location>
        <begin position="17"/>
        <end position="523"/>
    </location>
</feature>
<dbReference type="AlphaFoldDB" id="A0A6J1C0H6"/>
<keyword evidence="6 9" id="KW-0067">ATP-binding</keyword>
<dbReference type="OrthoDB" id="4062651at2759"/>
<dbReference type="Pfam" id="PF07714">
    <property type="entry name" value="PK_Tyr_Ser-Thr"/>
    <property type="match status" value="1"/>
</dbReference>
<evidence type="ECO:0000313" key="14">
    <source>
        <dbReference type="Proteomes" id="UP000504603"/>
    </source>
</evidence>
<evidence type="ECO:0000256" key="12">
    <source>
        <dbReference type="SAM" id="SignalP"/>
    </source>
</evidence>
<proteinExistence type="predicted"/>
<organism evidence="14 15">
    <name type="scientific">Momordica charantia</name>
    <name type="common">Bitter gourd</name>
    <name type="synonym">Balsam pear</name>
    <dbReference type="NCBI Taxonomy" id="3673"/>
    <lineage>
        <taxon>Eukaryota</taxon>
        <taxon>Viridiplantae</taxon>
        <taxon>Streptophyta</taxon>
        <taxon>Embryophyta</taxon>
        <taxon>Tracheophyta</taxon>
        <taxon>Spermatophyta</taxon>
        <taxon>Magnoliopsida</taxon>
        <taxon>eudicotyledons</taxon>
        <taxon>Gunneridae</taxon>
        <taxon>Pentapetalae</taxon>
        <taxon>rosids</taxon>
        <taxon>fabids</taxon>
        <taxon>Cucurbitales</taxon>
        <taxon>Cucurbitaceae</taxon>
        <taxon>Momordiceae</taxon>
        <taxon>Momordica</taxon>
    </lineage>
</organism>
<keyword evidence="5" id="KW-0418">Kinase</keyword>
<dbReference type="Gene3D" id="3.30.200.20">
    <property type="entry name" value="Phosphorylase Kinase, domain 1"/>
    <property type="match status" value="1"/>
</dbReference>
<evidence type="ECO:0000256" key="7">
    <source>
        <dbReference type="ARBA" id="ARBA00047899"/>
    </source>
</evidence>
<evidence type="ECO:0000256" key="8">
    <source>
        <dbReference type="ARBA" id="ARBA00048679"/>
    </source>
</evidence>
<feature type="signal peptide" evidence="12">
    <location>
        <begin position="1"/>
        <end position="16"/>
    </location>
</feature>
<keyword evidence="3" id="KW-0808">Transferase</keyword>
<dbReference type="RefSeq" id="XP_022135089.1">
    <property type="nucleotide sequence ID" value="XM_022279397.1"/>
</dbReference>
<feature type="binding site" evidence="9">
    <location>
        <position position="265"/>
    </location>
    <ligand>
        <name>ATP</name>
        <dbReference type="ChEBI" id="CHEBI:30616"/>
    </ligand>
</feature>
<feature type="region of interest" description="Disordered" evidence="10">
    <location>
        <begin position="184"/>
        <end position="214"/>
    </location>
</feature>
<dbReference type="PROSITE" id="PS50011">
    <property type="entry name" value="PROTEIN_KINASE_DOM"/>
    <property type="match status" value="1"/>
</dbReference>
<dbReference type="PROSITE" id="PS00108">
    <property type="entry name" value="PROTEIN_KINASE_ST"/>
    <property type="match status" value="1"/>
</dbReference>
<dbReference type="PANTHER" id="PTHR47989">
    <property type="entry name" value="OS01G0750732 PROTEIN"/>
    <property type="match status" value="1"/>
</dbReference>
<dbReference type="FunFam" id="1.10.510.10:FF:000300">
    <property type="entry name" value="Calmodulin-binding receptor-like cytoplasmic kinase 3"/>
    <property type="match status" value="1"/>
</dbReference>
<keyword evidence="11" id="KW-1133">Transmembrane helix</keyword>
<feature type="transmembrane region" description="Helical" evidence="11">
    <location>
        <begin position="141"/>
        <end position="161"/>
    </location>
</feature>
<dbReference type="GO" id="GO:0005524">
    <property type="term" value="F:ATP binding"/>
    <property type="evidence" value="ECO:0007669"/>
    <property type="project" value="UniProtKB-UniRule"/>
</dbReference>
<keyword evidence="11" id="KW-0472">Membrane</keyword>
<evidence type="ECO:0000313" key="15">
    <source>
        <dbReference type="RefSeq" id="XP_022135089.1"/>
    </source>
</evidence>
<dbReference type="KEGG" id="mcha:111007158"/>
<keyword evidence="14" id="KW-1185">Reference proteome</keyword>
<keyword evidence="11" id="KW-0812">Transmembrane</keyword>
<dbReference type="PANTHER" id="PTHR47989:SF71">
    <property type="entry name" value="PROTEIN KINASE DOMAIN-CONTAINING PROTEIN"/>
    <property type="match status" value="1"/>
</dbReference>
<evidence type="ECO:0000256" key="6">
    <source>
        <dbReference type="ARBA" id="ARBA00022840"/>
    </source>
</evidence>
<comment type="catalytic activity">
    <reaction evidence="8">
        <text>L-seryl-[protein] + ATP = O-phospho-L-seryl-[protein] + ADP + H(+)</text>
        <dbReference type="Rhea" id="RHEA:17989"/>
        <dbReference type="Rhea" id="RHEA-COMP:9863"/>
        <dbReference type="Rhea" id="RHEA-COMP:11604"/>
        <dbReference type="ChEBI" id="CHEBI:15378"/>
        <dbReference type="ChEBI" id="CHEBI:29999"/>
        <dbReference type="ChEBI" id="CHEBI:30616"/>
        <dbReference type="ChEBI" id="CHEBI:83421"/>
        <dbReference type="ChEBI" id="CHEBI:456216"/>
        <dbReference type="EC" id="2.7.11.1"/>
    </reaction>
</comment>
<dbReference type="InterPro" id="IPR008271">
    <property type="entry name" value="Ser/Thr_kinase_AS"/>
</dbReference>
<protein>
    <recommendedName>
        <fullName evidence="1">non-specific serine/threonine protein kinase</fullName>
        <ecNumber evidence="1">2.7.11.1</ecNumber>
    </recommendedName>
</protein>
<evidence type="ECO:0000256" key="3">
    <source>
        <dbReference type="ARBA" id="ARBA00022679"/>
    </source>
</evidence>
<accession>A0A6J1C0H6</accession>
<dbReference type="InterPro" id="IPR017441">
    <property type="entry name" value="Protein_kinase_ATP_BS"/>
</dbReference>
<feature type="compositionally biased region" description="Pro residues" evidence="10">
    <location>
        <begin position="193"/>
        <end position="208"/>
    </location>
</feature>
<evidence type="ECO:0000256" key="11">
    <source>
        <dbReference type="SAM" id="Phobius"/>
    </source>
</evidence>
<evidence type="ECO:0000256" key="9">
    <source>
        <dbReference type="PROSITE-ProRule" id="PRU10141"/>
    </source>
</evidence>
<dbReference type="InterPro" id="IPR001245">
    <property type="entry name" value="Ser-Thr/Tyr_kinase_cat_dom"/>
</dbReference>
<evidence type="ECO:0000256" key="2">
    <source>
        <dbReference type="ARBA" id="ARBA00022527"/>
    </source>
</evidence>
<dbReference type="Gene3D" id="1.10.510.10">
    <property type="entry name" value="Transferase(Phosphotransferase) domain 1"/>
    <property type="match status" value="1"/>
</dbReference>
<evidence type="ECO:0000256" key="5">
    <source>
        <dbReference type="ARBA" id="ARBA00022777"/>
    </source>
</evidence>
<evidence type="ECO:0000259" key="13">
    <source>
        <dbReference type="PROSITE" id="PS50011"/>
    </source>
</evidence>
<dbReference type="SMART" id="SM00220">
    <property type="entry name" value="S_TKc"/>
    <property type="match status" value="1"/>
</dbReference>
<dbReference type="InterPro" id="IPR011009">
    <property type="entry name" value="Kinase-like_dom_sf"/>
</dbReference>
<dbReference type="EC" id="2.7.11.1" evidence="1"/>
<name>A0A6J1C0H6_MOMCH</name>
<dbReference type="Proteomes" id="UP000504603">
    <property type="component" value="Unplaced"/>
</dbReference>